<comment type="subunit">
    <text evidence="7">Component of the mitochondrial contact site and cristae organizing system (MICOS) complex.</text>
</comment>
<dbReference type="RefSeq" id="XP_015183147.1">
    <property type="nucleotide sequence ID" value="XM_015327661.1"/>
</dbReference>
<keyword evidence="7" id="KW-0999">Mitochondrion inner membrane</keyword>
<keyword evidence="8" id="KW-1185">Reference proteome</keyword>
<dbReference type="Proteomes" id="UP000694924">
    <property type="component" value="Unplaced"/>
</dbReference>
<comment type="similarity">
    <text evidence="2">Belongs to the apolipoprotein O/MICOS complex subunit Mic27 family.</text>
</comment>
<sequence length="251" mass="27849">MPCGLCAAVPVIKSQSPQDYPESCNHKKENMIRPSELPIYPLEDVYSKDIPCSNVHSSALEQQFGTIRRSLQGIMLQWHTISDNISSKINTGLEHSQFLVEYLQEEDNTMPRFGAIGIGGLTGLIFGLRGGIIKKFVYSSTGALTVGAICYPKKAQESFEYAKHYANVSYNFIYGVKPGDDERALPDIKLPDISTFKMPNTFSEFVELSANMGQSISSVVGSLSDKIWEFTTDKKEVTKSPTNSENNKKVD</sequence>
<reference evidence="9" key="1">
    <citation type="submission" date="2025-08" db="UniProtKB">
        <authorList>
            <consortium name="RefSeq"/>
        </authorList>
    </citation>
    <scope>IDENTIFICATION</scope>
    <source>
        <tissue evidence="9">Whole body</tissue>
    </source>
</reference>
<dbReference type="Pfam" id="PF09769">
    <property type="entry name" value="ApoO"/>
    <property type="match status" value="1"/>
</dbReference>
<name>A0ABM1ISG0_POLDO</name>
<evidence type="ECO:0000256" key="7">
    <source>
        <dbReference type="RuleBase" id="RU363021"/>
    </source>
</evidence>
<dbReference type="PANTHER" id="PTHR14564">
    <property type="entry name" value="MICOS COMPLEX SUBUNIT MIC26 / MIC27 FAMILY MEMBER"/>
    <property type="match status" value="1"/>
</dbReference>
<evidence type="ECO:0000256" key="1">
    <source>
        <dbReference type="ARBA" id="ARBA00004325"/>
    </source>
</evidence>
<keyword evidence="3" id="KW-0812">Transmembrane</keyword>
<gene>
    <name evidence="9" type="primary">LOC107069934</name>
</gene>
<evidence type="ECO:0000313" key="9">
    <source>
        <dbReference type="RefSeq" id="XP_015183147.1"/>
    </source>
</evidence>
<keyword evidence="4" id="KW-1133">Transmembrane helix</keyword>
<comment type="subcellular location">
    <subcellularLocation>
        <location evidence="7">Mitochondrion inner membrane</location>
    </subcellularLocation>
    <subcellularLocation>
        <location evidence="1">Mitochondrion membrane</location>
    </subcellularLocation>
</comment>
<keyword evidence="6" id="KW-0472">Membrane</keyword>
<dbReference type="GeneID" id="107069934"/>
<comment type="function">
    <text evidence="7">Component of the MICOS complex, a large protein complex of the mitochondrial inner membrane that plays crucial roles in the maintenance of crista junctions, inner membrane architecture, and formation of contact sites to the outer membrane.</text>
</comment>
<proteinExistence type="inferred from homology"/>
<keyword evidence="5 7" id="KW-0496">Mitochondrion</keyword>
<evidence type="ECO:0000256" key="5">
    <source>
        <dbReference type="ARBA" id="ARBA00023128"/>
    </source>
</evidence>
<evidence type="ECO:0000256" key="4">
    <source>
        <dbReference type="ARBA" id="ARBA00022989"/>
    </source>
</evidence>
<organism evidence="8 9">
    <name type="scientific">Polistes dominula</name>
    <name type="common">European paper wasp</name>
    <name type="synonym">Vespa dominula</name>
    <dbReference type="NCBI Taxonomy" id="743375"/>
    <lineage>
        <taxon>Eukaryota</taxon>
        <taxon>Metazoa</taxon>
        <taxon>Ecdysozoa</taxon>
        <taxon>Arthropoda</taxon>
        <taxon>Hexapoda</taxon>
        <taxon>Insecta</taxon>
        <taxon>Pterygota</taxon>
        <taxon>Neoptera</taxon>
        <taxon>Endopterygota</taxon>
        <taxon>Hymenoptera</taxon>
        <taxon>Apocrita</taxon>
        <taxon>Aculeata</taxon>
        <taxon>Vespoidea</taxon>
        <taxon>Vespidae</taxon>
        <taxon>Polistinae</taxon>
        <taxon>Polistini</taxon>
        <taxon>Polistes</taxon>
    </lineage>
</organism>
<evidence type="ECO:0000256" key="2">
    <source>
        <dbReference type="ARBA" id="ARBA00010904"/>
    </source>
</evidence>
<evidence type="ECO:0000313" key="8">
    <source>
        <dbReference type="Proteomes" id="UP000694924"/>
    </source>
</evidence>
<protein>
    <recommendedName>
        <fullName evidence="7">MICOS complex subunit</fullName>
    </recommendedName>
</protein>
<accession>A0ABM1ISG0</accession>
<evidence type="ECO:0000256" key="6">
    <source>
        <dbReference type="ARBA" id="ARBA00023136"/>
    </source>
</evidence>
<dbReference type="InterPro" id="IPR033182">
    <property type="entry name" value="MIC26/MIC27_animal"/>
</dbReference>
<evidence type="ECO:0000256" key="3">
    <source>
        <dbReference type="ARBA" id="ARBA00022692"/>
    </source>
</evidence>
<dbReference type="InterPro" id="IPR019166">
    <property type="entry name" value="MIC26/MIC27"/>
</dbReference>